<comment type="caution">
    <text evidence="1">The sequence shown here is derived from an EMBL/GenBank/DDBJ whole genome shotgun (WGS) entry which is preliminary data.</text>
</comment>
<evidence type="ECO:0000313" key="2">
    <source>
        <dbReference type="Proteomes" id="UP000740883"/>
    </source>
</evidence>
<dbReference type="AlphaFoldDB" id="A0A9P6H0S1"/>
<evidence type="ECO:0000313" key="1">
    <source>
        <dbReference type="EMBL" id="KAF9764821.1"/>
    </source>
</evidence>
<sequence>MISDQLKKIKKEQKSILGRSNVDICFTGLYDVENETLLDLIPISTKYTSKQSLHFDRFRLSVEQEAKFNLKFSKFLTGLVVHTETPDIEYLYDFLIRKYHAHKFNAKELVFVILLQREYYSQLRKIDHHASLQWFDCQEEYSTHFIAELCIKDKGFFSLYVNYYEYYQKEHIQKFVNEITNLILQKIGTNVTRHISFFYEIISLLVGNQHREEAVKLYLKINPFIGENKAEFEDLVGEIGENEFVNIEKTSTPKIIENIETVELFKSTHSISEGRKYLKDIKYLKPYLLYLAENGYKDSSFNECEVDLIMNDNFSPKYPIETFKDLLEEIEDQKIVIENLVVYQKEDFKKILELIKHDHWEFVIKMHPFTYKNFINQAIYKEIEKILRKQTHQNVFNDFVKYCLAHHFLDLDFFDINFTYENALDCASAAIESNQINVLGSVLQICHKRKFKISKFLIEKEIYSEIVLDYIAKEVKRTFGDCEPHDIYLYNLSDIKYLDIVEKSIKTENNIPSVISVCNSKRIPLLSNTLVSHILNEGKYSDLFIDFIDKNLENITVENINRFLKSYGYREEIFSIIERIAVSKEKKIDVELISDIYKKGGYLILYKLCALYGFEAILKGLHEKNKRKFLIAIYKKNLIDVERTPGFLIYLSENLDIKDKEILQILINEYKNLILLKQSRNWDIIKLIIIEGLSQEYAQEMFEFLIRNLKDYEQDIDLIDKITSFSIDLDRQIVIKENRVPFVDLIFASLKSCLNIEIVEILINKLEYCDIRIIPFVAAKLIKNKKPSVRVFFKKYKNVMAPYVNQVIEEYPEIYESLYCVDGRILLSKIIEMCRRKNEVNDLSNSMIAHILKQEDVSPILYQSLATLYVDFLEQITPVCFINLLTKYKDEKFVCLLVKLFENRYDVFIDISPKTVKNMPLEYKTFIDSILEHNETSQKEYRFISEYLKYLPRDSNADNILGCFDRFLDSYLENEDKNLAKAISRSLNFTKDKNIFTKKILKHLKEPNTVAVLKLLQSIVRNTDDYKRQISLITPHLSLLVDSTKEEISSECHKFLEAVEKQYGFNPLVG</sequence>
<dbReference type="Proteomes" id="UP000740883">
    <property type="component" value="Unassembled WGS sequence"/>
</dbReference>
<dbReference type="OrthoDB" id="31183at2759"/>
<keyword evidence="2" id="KW-1185">Reference proteome</keyword>
<accession>A0A9P6H0S1</accession>
<reference evidence="1 2" key="1">
    <citation type="journal article" date="2020" name="Genome Biol. Evol.">
        <title>Comparative genomics of strictly vertically transmitted, feminizing microsporidia endosymbionts of amphipod crustaceans.</title>
        <authorList>
            <person name="Cormier A."/>
            <person name="Chebbi M.A."/>
            <person name="Giraud I."/>
            <person name="Wattier R."/>
            <person name="Teixeira M."/>
            <person name="Gilbert C."/>
            <person name="Rigaud T."/>
            <person name="Cordaux R."/>
        </authorList>
    </citation>
    <scope>NUCLEOTIDE SEQUENCE [LARGE SCALE GENOMIC DNA]</scope>
    <source>
        <strain evidence="1 2">Ou3-Ou53</strain>
    </source>
</reference>
<gene>
    <name evidence="1" type="ORF">NGRA_0243</name>
</gene>
<dbReference type="EMBL" id="SBJO01000008">
    <property type="protein sequence ID" value="KAF9764821.1"/>
    <property type="molecule type" value="Genomic_DNA"/>
</dbReference>
<name>A0A9P6H0S1_9MICR</name>
<organism evidence="1 2">
    <name type="scientific">Nosema granulosis</name>
    <dbReference type="NCBI Taxonomy" id="83296"/>
    <lineage>
        <taxon>Eukaryota</taxon>
        <taxon>Fungi</taxon>
        <taxon>Fungi incertae sedis</taxon>
        <taxon>Microsporidia</taxon>
        <taxon>Nosematidae</taxon>
        <taxon>Nosema</taxon>
    </lineage>
</organism>
<protein>
    <submittedName>
        <fullName evidence="1">Uncharacterized protein</fullName>
    </submittedName>
</protein>
<proteinExistence type="predicted"/>